<dbReference type="PANTHER" id="PTHR42941">
    <property type="entry name" value="SLL1037 PROTEIN"/>
    <property type="match status" value="1"/>
</dbReference>
<dbReference type="Pfam" id="PF16868">
    <property type="entry name" value="NMT1_3"/>
    <property type="match status" value="1"/>
</dbReference>
<proteinExistence type="predicted"/>
<evidence type="ECO:0000313" key="2">
    <source>
        <dbReference type="EMBL" id="QDT35680.1"/>
    </source>
</evidence>
<reference evidence="2 3" key="1">
    <citation type="submission" date="2019-02" db="EMBL/GenBank/DDBJ databases">
        <title>Deep-cultivation of Planctomycetes and their phenomic and genomic characterization uncovers novel biology.</title>
        <authorList>
            <person name="Wiegand S."/>
            <person name="Jogler M."/>
            <person name="Boedeker C."/>
            <person name="Pinto D."/>
            <person name="Vollmers J."/>
            <person name="Rivas-Marin E."/>
            <person name="Kohn T."/>
            <person name="Peeters S.H."/>
            <person name="Heuer A."/>
            <person name="Rast P."/>
            <person name="Oberbeckmann S."/>
            <person name="Bunk B."/>
            <person name="Jeske O."/>
            <person name="Meyerdierks A."/>
            <person name="Storesund J.E."/>
            <person name="Kallscheuer N."/>
            <person name="Luecker S."/>
            <person name="Lage O.M."/>
            <person name="Pohl T."/>
            <person name="Merkel B.J."/>
            <person name="Hornburger P."/>
            <person name="Mueller R.-W."/>
            <person name="Bruemmer F."/>
            <person name="Labrenz M."/>
            <person name="Spormann A.M."/>
            <person name="Op den Camp H."/>
            <person name="Overmann J."/>
            <person name="Amann R."/>
            <person name="Jetten M.S.M."/>
            <person name="Mascher T."/>
            <person name="Medema M.H."/>
            <person name="Devos D.P."/>
            <person name="Kaster A.-K."/>
            <person name="Ovreas L."/>
            <person name="Rohde M."/>
            <person name="Galperin M.Y."/>
            <person name="Jogler C."/>
        </authorList>
    </citation>
    <scope>NUCLEOTIDE SEQUENCE [LARGE SCALE GENOMIC DNA]</scope>
    <source>
        <strain evidence="2 3">Pan189</strain>
    </source>
</reference>
<feature type="transmembrane region" description="Helical" evidence="1">
    <location>
        <begin position="17"/>
        <end position="36"/>
    </location>
</feature>
<keyword evidence="1" id="KW-0812">Transmembrane</keyword>
<keyword evidence="1" id="KW-0472">Membrane</keyword>
<dbReference type="OrthoDB" id="264693at2"/>
<dbReference type="RefSeq" id="WP_145361953.1">
    <property type="nucleotide sequence ID" value="NZ_CP036268.1"/>
</dbReference>
<dbReference type="AlphaFoldDB" id="A0A517QVP6"/>
<dbReference type="Gene3D" id="3.40.190.10">
    <property type="entry name" value="Periplasmic binding protein-like II"/>
    <property type="match status" value="2"/>
</dbReference>
<dbReference type="EMBL" id="CP036268">
    <property type="protein sequence ID" value="QDT35680.1"/>
    <property type="molecule type" value="Genomic_DNA"/>
</dbReference>
<accession>A0A517QVP6</accession>
<evidence type="ECO:0000313" key="3">
    <source>
        <dbReference type="Proteomes" id="UP000317318"/>
    </source>
</evidence>
<name>A0A517QVP6_9PLAN</name>
<dbReference type="KEGG" id="svp:Pan189_00330"/>
<dbReference type="PANTHER" id="PTHR42941:SF1">
    <property type="entry name" value="SLL1037 PROTEIN"/>
    <property type="match status" value="1"/>
</dbReference>
<keyword evidence="1" id="KW-1133">Transmembrane helix</keyword>
<organism evidence="2 3">
    <name type="scientific">Stratiformator vulcanicus</name>
    <dbReference type="NCBI Taxonomy" id="2527980"/>
    <lineage>
        <taxon>Bacteria</taxon>
        <taxon>Pseudomonadati</taxon>
        <taxon>Planctomycetota</taxon>
        <taxon>Planctomycetia</taxon>
        <taxon>Planctomycetales</taxon>
        <taxon>Planctomycetaceae</taxon>
        <taxon>Stratiformator</taxon>
    </lineage>
</organism>
<dbReference type="SUPFAM" id="SSF53850">
    <property type="entry name" value="Periplasmic binding protein-like II"/>
    <property type="match status" value="1"/>
</dbReference>
<evidence type="ECO:0000256" key="1">
    <source>
        <dbReference type="SAM" id="Phobius"/>
    </source>
</evidence>
<protein>
    <submittedName>
        <fullName evidence="2">LysR substrate binding domain protein</fullName>
    </submittedName>
</protein>
<dbReference type="Proteomes" id="UP000317318">
    <property type="component" value="Chromosome"/>
</dbReference>
<sequence length="445" mass="50006">MSAPQDGLGKRLRHVKYLAAGAVAMVFVTLFVMPLITRERHYRLRVSAGSERGHRHDLAVALAEEVGHHKITVEIVPTAGSVESLRLLAEGELDVAFVQGGLRPPPADLRQLTILHPEPLHLVARPKLAEAGLASLLGKRINLSTKGSGSRQLSEQVLQFYGVGPGDYIDESHSYRELQQMPAEQLPDAMFFVSSMPSDIAEFFVRKRNYRLIAIPFGRALSMRDTSLTPVEIPYAAYRAYPAEPREPIATIAPRLNLVARADVPAEAVERLLTAMYDGDFRRRAEIGELSSAEIEPFRELPLHEGTIAFLRRHEPIVTNEFIDNAESARSFVFSALVAAFLLWQWYRRKQAVRFEEYFDEVSALEARAFAALRGGTFTERMRNDLLDELTRLKERAIESYSSGRVHGQEHLTGFISHVADARQTVRTLRVEEAELRRQESEVGS</sequence>
<dbReference type="NCBIfam" id="TIGR02122">
    <property type="entry name" value="TRAP_TAXI"/>
    <property type="match status" value="1"/>
</dbReference>
<dbReference type="InterPro" id="IPR011852">
    <property type="entry name" value="TRAP_TAXI"/>
</dbReference>
<gene>
    <name evidence="2" type="ORF">Pan189_00330</name>
</gene>
<keyword evidence="3" id="KW-1185">Reference proteome</keyword>